<dbReference type="EMBL" id="JASBWV010000007">
    <property type="protein sequence ID" value="KAJ9125818.1"/>
    <property type="molecule type" value="Genomic_DNA"/>
</dbReference>
<reference evidence="1" key="1">
    <citation type="submission" date="2023-04" db="EMBL/GenBank/DDBJ databases">
        <title>Draft Genome sequencing of Naganishia species isolated from polar environments using Oxford Nanopore Technology.</title>
        <authorList>
            <person name="Leo P."/>
            <person name="Venkateswaran K."/>
        </authorList>
    </citation>
    <scope>NUCLEOTIDE SEQUENCE</scope>
    <source>
        <strain evidence="1">DBVPG 5303</strain>
    </source>
</reference>
<protein>
    <submittedName>
        <fullName evidence="1">Uncharacterized protein</fullName>
    </submittedName>
</protein>
<dbReference type="Proteomes" id="UP001234202">
    <property type="component" value="Unassembled WGS sequence"/>
</dbReference>
<organism evidence="1 2">
    <name type="scientific">Naganishia onofrii</name>
    <dbReference type="NCBI Taxonomy" id="1851511"/>
    <lineage>
        <taxon>Eukaryota</taxon>
        <taxon>Fungi</taxon>
        <taxon>Dikarya</taxon>
        <taxon>Basidiomycota</taxon>
        <taxon>Agaricomycotina</taxon>
        <taxon>Tremellomycetes</taxon>
        <taxon>Filobasidiales</taxon>
        <taxon>Filobasidiaceae</taxon>
        <taxon>Naganishia</taxon>
    </lineage>
</organism>
<evidence type="ECO:0000313" key="2">
    <source>
        <dbReference type="Proteomes" id="UP001234202"/>
    </source>
</evidence>
<keyword evidence="2" id="KW-1185">Reference proteome</keyword>
<evidence type="ECO:0000313" key="1">
    <source>
        <dbReference type="EMBL" id="KAJ9125818.1"/>
    </source>
</evidence>
<comment type="caution">
    <text evidence="1">The sequence shown here is derived from an EMBL/GenBank/DDBJ whole genome shotgun (WGS) entry which is preliminary data.</text>
</comment>
<gene>
    <name evidence="1" type="ORF">QFC24_002602</name>
</gene>
<sequence length="754" mass="81461">MSGQDFTGKSDQYEQGHQSGFASYGPPQYGAAGSSGQDATEISAALPVPGSRFLGDRQHSMTNQPGGGSSSSDLPPGYDAPGPKASAYYNLSKAAMMENGAPGPTQRTASGRALPMLPGGQSNHLGAAGPIPASRNTSGSRPLPPRPPTMPVSSKPNGGSVEGQRAAEPHPERGDHHKPRKTLPLTPGVGRHPEELSPPQAEPRNQSITGYPTSPPPDTAFQNMFAPAFGAVPRPSPGTPGASGFLPPTSPFPSSAMSEFPPSYMYGLPPMRTMEPTMYHAMPPPLPSAGMMGYPSYGVFPPGYMPPIWPLAQPPALPGQDHQPHPQAYPPTQSTSRAPSYSETHTSRRPPPIAVPEWPMSGVDGNGQTGGVVQEASALTPKPMLQNGSADGEFWKEQHRQNQEAPSHAGRYQDDSSNSEHLSTQPNGGVYQELPHDSHQTSRPFSSVANNPTTRKARGMEYLQSLRVTDSTPAANTLSQEGSVIEIWPPDSYDRLTSDSNTDHNATNDAAQSVTSLLENTHIATQVNTDSIFNHSQSQTHRESTVSIPNTIQSVGEGPSHPYERLARVSSVAPSWISQAREGGRPPARWVQNKLFLHQSHAEGREAGEFDPESAADSYWDDDMDEDGMYRDDVDGSEEEENEMNFFMPSLESHVAVQLRDRVERNTHIKGGIAWPASFTGRDVVTVIQSLMPDWTRTSSNDRRFALSVARSLHKQLFFVEVDWDDKPLRDAMEGVYQFNEIDGAGAMAYELPT</sequence>
<accession>A0ACC2XPN9</accession>
<name>A0ACC2XPN9_9TREE</name>
<proteinExistence type="predicted"/>